<sequence length="132" mass="15161">MSTQYSVVNTRITEEVAEFQKKVSAIRAEWLRMMREASVSADLQEIKEDLIDKLSDRALFSVEEPEGTSIVIGTARAGHFSWRTENGFHDLDSVMRWLQSHPDYTICDEYGTIETAEEFKQVLDWCGTYISS</sequence>
<name>A0A8J6J4N9_9FIRM</name>
<accession>A0A8J6J4N9</accession>
<gene>
    <name evidence="1" type="ORF">H8S55_06015</name>
</gene>
<proteinExistence type="predicted"/>
<evidence type="ECO:0000313" key="1">
    <source>
        <dbReference type="EMBL" id="MBC5716877.1"/>
    </source>
</evidence>
<reference evidence="1" key="1">
    <citation type="submission" date="2020-08" db="EMBL/GenBank/DDBJ databases">
        <title>Genome public.</title>
        <authorList>
            <person name="Liu C."/>
            <person name="Sun Q."/>
        </authorList>
    </citation>
    <scope>NUCLEOTIDE SEQUENCE</scope>
    <source>
        <strain evidence="1">BX5</strain>
    </source>
</reference>
<dbReference type="RefSeq" id="WP_186878211.1">
    <property type="nucleotide sequence ID" value="NZ_JACOPN010000003.1"/>
</dbReference>
<dbReference type="EMBL" id="JACOPN010000003">
    <property type="protein sequence ID" value="MBC5716877.1"/>
    <property type="molecule type" value="Genomic_DNA"/>
</dbReference>
<protein>
    <submittedName>
        <fullName evidence="1">Uncharacterized protein</fullName>
    </submittedName>
</protein>
<dbReference type="Proteomes" id="UP000602260">
    <property type="component" value="Unassembled WGS sequence"/>
</dbReference>
<keyword evidence="2" id="KW-1185">Reference proteome</keyword>
<evidence type="ECO:0000313" key="2">
    <source>
        <dbReference type="Proteomes" id="UP000602260"/>
    </source>
</evidence>
<comment type="caution">
    <text evidence="1">The sequence shown here is derived from an EMBL/GenBank/DDBJ whole genome shotgun (WGS) entry which is preliminary data.</text>
</comment>
<organism evidence="1 2">
    <name type="scientific">Flintibacter faecis</name>
    <dbReference type="NCBI Taxonomy" id="2763047"/>
    <lineage>
        <taxon>Bacteria</taxon>
        <taxon>Bacillati</taxon>
        <taxon>Bacillota</taxon>
        <taxon>Clostridia</taxon>
        <taxon>Eubacteriales</taxon>
        <taxon>Flintibacter</taxon>
    </lineage>
</organism>
<dbReference type="AlphaFoldDB" id="A0A8J6J4N9"/>